<feature type="domain" description="HhH-GPD" evidence="3">
    <location>
        <begin position="65"/>
        <end position="147"/>
    </location>
</feature>
<dbReference type="Proteomes" id="UP000017559">
    <property type="component" value="Unassembled WGS sequence"/>
</dbReference>
<keyword evidence="5" id="KW-1185">Reference proteome</keyword>
<reference evidence="4 5" key="1">
    <citation type="journal article" date="2014" name="BMC Genomics">
        <title>Genome and secretome analysis of the hemibiotrophic fungal pathogen, Moniliophthora roreri, which causes frosty pod rot disease of cacao: mechanisms of the biotrophic and necrotrophic phases.</title>
        <authorList>
            <person name="Meinhardt L.W."/>
            <person name="Costa G.G.L."/>
            <person name="Thomazella D.P.T."/>
            <person name="Teixeira P.J.P.L."/>
            <person name="Carazzolle M.F."/>
            <person name="Schuster S.C."/>
            <person name="Carlson J.E."/>
            <person name="Guiltinan M.J."/>
            <person name="Mieczkowski P."/>
            <person name="Farmer A."/>
            <person name="Ramaraj T."/>
            <person name="Crozier J."/>
            <person name="Davis R.E."/>
            <person name="Shao J."/>
            <person name="Melnick R.L."/>
            <person name="Pereira G.A.G."/>
            <person name="Bailey B.A."/>
        </authorList>
    </citation>
    <scope>NUCLEOTIDE SEQUENCE [LARGE SCALE GENOMIC DNA]</scope>
    <source>
        <strain evidence="4 5">MCA 2997</strain>
    </source>
</reference>
<name>V2Y0P4_MONRO</name>
<dbReference type="GO" id="GO:0003824">
    <property type="term" value="F:catalytic activity"/>
    <property type="evidence" value="ECO:0007669"/>
    <property type="project" value="InterPro"/>
</dbReference>
<dbReference type="OrthoDB" id="10265068at2759"/>
<dbReference type="InterPro" id="IPR011257">
    <property type="entry name" value="DNA_glycosylase"/>
</dbReference>
<comment type="subcellular location">
    <subcellularLocation>
        <location evidence="1">Nucleus</location>
    </subcellularLocation>
</comment>
<dbReference type="AlphaFoldDB" id="V2Y0P4"/>
<dbReference type="GO" id="GO:0006285">
    <property type="term" value="P:base-excision repair, AP site formation"/>
    <property type="evidence" value="ECO:0007669"/>
    <property type="project" value="UniProtKB-ARBA"/>
</dbReference>
<dbReference type="PANTHER" id="PTHR15074">
    <property type="entry name" value="METHYL-CPG-BINDING PROTEIN"/>
    <property type="match status" value="1"/>
</dbReference>
<dbReference type="HOGENOM" id="CLU_053907_0_0_1"/>
<gene>
    <name evidence="4" type="ORF">Moror_80</name>
</gene>
<evidence type="ECO:0000256" key="2">
    <source>
        <dbReference type="ARBA" id="ARBA00023242"/>
    </source>
</evidence>
<dbReference type="PANTHER" id="PTHR15074:SF0">
    <property type="entry name" value="METHYL-CPG-BINDING DOMAIN PROTEIN 4-LIKE PROTEIN"/>
    <property type="match status" value="1"/>
</dbReference>
<evidence type="ECO:0000259" key="3">
    <source>
        <dbReference type="Pfam" id="PF00730"/>
    </source>
</evidence>
<dbReference type="GO" id="GO:0005634">
    <property type="term" value="C:nucleus"/>
    <property type="evidence" value="ECO:0007669"/>
    <property type="project" value="UniProtKB-SubCell"/>
</dbReference>
<dbReference type="Pfam" id="PF00730">
    <property type="entry name" value="HhH-GPD"/>
    <property type="match status" value="1"/>
</dbReference>
<sequence length="259" mass="29501">MSSCPSTPVNKSRRSTVSSPYFAEKIHRNIDPGTSEDDLFLQLGPLKPLLIQERVANDPWKLLVAVTLLNKTTAKVAIPIFWKLLSKWPSPWALSQADAKELADFIHSLGTYSIRSKRLISLSKAYLLDPPSAFDARPSKPTLPSKKYPVEPEDATCPLSIRRRLRYPPTPISHLPGTGSYALDSYRIFCPLHEDPFSAEWKAVNPTDKELILYLRWRWAHLERMEWSPETGETRTARISYLTQLIESLQSFKERSPQG</sequence>
<protein>
    <submittedName>
        <fullName evidence="4">Methyl--binding domain-containing protein 4</fullName>
    </submittedName>
</protein>
<proteinExistence type="predicted"/>
<dbReference type="EMBL" id="AWSO01000002">
    <property type="protein sequence ID" value="ESK98330.1"/>
    <property type="molecule type" value="Genomic_DNA"/>
</dbReference>
<keyword evidence="2" id="KW-0539">Nucleus</keyword>
<dbReference type="Gene3D" id="1.10.340.30">
    <property type="entry name" value="Hypothetical protein, domain 2"/>
    <property type="match status" value="1"/>
</dbReference>
<accession>V2Y0P4</accession>
<dbReference type="InterPro" id="IPR045138">
    <property type="entry name" value="MeCP2/MBD4"/>
</dbReference>
<evidence type="ECO:0000313" key="4">
    <source>
        <dbReference type="EMBL" id="ESK98330.1"/>
    </source>
</evidence>
<evidence type="ECO:0000313" key="5">
    <source>
        <dbReference type="Proteomes" id="UP000017559"/>
    </source>
</evidence>
<dbReference type="GO" id="GO:0003677">
    <property type="term" value="F:DNA binding"/>
    <property type="evidence" value="ECO:0007669"/>
    <property type="project" value="InterPro"/>
</dbReference>
<comment type="caution">
    <text evidence="4">The sequence shown here is derived from an EMBL/GenBank/DDBJ whole genome shotgun (WGS) entry which is preliminary data.</text>
</comment>
<dbReference type="STRING" id="1381753.V2Y0P4"/>
<dbReference type="KEGG" id="mrr:Moror_80"/>
<dbReference type="InterPro" id="IPR003265">
    <property type="entry name" value="HhH-GPD_domain"/>
</dbReference>
<organism evidence="4 5">
    <name type="scientific">Moniliophthora roreri (strain MCA 2997)</name>
    <name type="common">Cocoa frosty pod rot fungus</name>
    <name type="synonym">Crinipellis roreri</name>
    <dbReference type="NCBI Taxonomy" id="1381753"/>
    <lineage>
        <taxon>Eukaryota</taxon>
        <taxon>Fungi</taxon>
        <taxon>Dikarya</taxon>
        <taxon>Basidiomycota</taxon>
        <taxon>Agaricomycotina</taxon>
        <taxon>Agaricomycetes</taxon>
        <taxon>Agaricomycetidae</taxon>
        <taxon>Agaricales</taxon>
        <taxon>Marasmiineae</taxon>
        <taxon>Marasmiaceae</taxon>
        <taxon>Moniliophthora</taxon>
    </lineage>
</organism>
<dbReference type="SUPFAM" id="SSF48150">
    <property type="entry name" value="DNA-glycosylase"/>
    <property type="match status" value="1"/>
</dbReference>
<evidence type="ECO:0000256" key="1">
    <source>
        <dbReference type="ARBA" id="ARBA00004123"/>
    </source>
</evidence>